<protein>
    <submittedName>
        <fullName evidence="1">Uncharacterized protein</fullName>
    </submittedName>
</protein>
<accession>A0A2Z7B182</accession>
<evidence type="ECO:0000313" key="2">
    <source>
        <dbReference type="Proteomes" id="UP000250235"/>
    </source>
</evidence>
<reference evidence="1 2" key="1">
    <citation type="journal article" date="2015" name="Proc. Natl. Acad. Sci. U.S.A.">
        <title>The resurrection genome of Boea hygrometrica: A blueprint for survival of dehydration.</title>
        <authorList>
            <person name="Xiao L."/>
            <person name="Yang G."/>
            <person name="Zhang L."/>
            <person name="Yang X."/>
            <person name="Zhao S."/>
            <person name="Ji Z."/>
            <person name="Zhou Q."/>
            <person name="Hu M."/>
            <person name="Wang Y."/>
            <person name="Chen M."/>
            <person name="Xu Y."/>
            <person name="Jin H."/>
            <person name="Xiao X."/>
            <person name="Hu G."/>
            <person name="Bao F."/>
            <person name="Hu Y."/>
            <person name="Wan P."/>
            <person name="Li L."/>
            <person name="Deng X."/>
            <person name="Kuang T."/>
            <person name="Xiang C."/>
            <person name="Zhu J.K."/>
            <person name="Oliver M.J."/>
            <person name="He Y."/>
        </authorList>
    </citation>
    <scope>NUCLEOTIDE SEQUENCE [LARGE SCALE GENOMIC DNA]</scope>
    <source>
        <strain evidence="2">cv. XS01</strain>
    </source>
</reference>
<gene>
    <name evidence="1" type="ORF">F511_11899</name>
</gene>
<organism evidence="1 2">
    <name type="scientific">Dorcoceras hygrometricum</name>
    <dbReference type="NCBI Taxonomy" id="472368"/>
    <lineage>
        <taxon>Eukaryota</taxon>
        <taxon>Viridiplantae</taxon>
        <taxon>Streptophyta</taxon>
        <taxon>Embryophyta</taxon>
        <taxon>Tracheophyta</taxon>
        <taxon>Spermatophyta</taxon>
        <taxon>Magnoliopsida</taxon>
        <taxon>eudicotyledons</taxon>
        <taxon>Gunneridae</taxon>
        <taxon>Pentapetalae</taxon>
        <taxon>asterids</taxon>
        <taxon>lamiids</taxon>
        <taxon>Lamiales</taxon>
        <taxon>Gesneriaceae</taxon>
        <taxon>Didymocarpoideae</taxon>
        <taxon>Trichosporeae</taxon>
        <taxon>Loxocarpinae</taxon>
        <taxon>Dorcoceras</taxon>
    </lineage>
</organism>
<dbReference type="EMBL" id="KV010417">
    <property type="protein sequence ID" value="KZV27671.1"/>
    <property type="molecule type" value="Genomic_DNA"/>
</dbReference>
<dbReference type="AlphaFoldDB" id="A0A2Z7B182"/>
<evidence type="ECO:0000313" key="1">
    <source>
        <dbReference type="EMBL" id="KZV27671.1"/>
    </source>
</evidence>
<keyword evidence="2" id="KW-1185">Reference proteome</keyword>
<sequence length="59" mass="6875">MRRVDSYHALMSLAPAGWMFCFAPGTACRYEWIPTTLSLWLLPFRYVAAELPCVLYFQL</sequence>
<proteinExistence type="predicted"/>
<dbReference type="Proteomes" id="UP000250235">
    <property type="component" value="Unassembled WGS sequence"/>
</dbReference>
<name>A0A2Z7B182_9LAMI</name>